<dbReference type="AlphaFoldDB" id="A0AAF0BIP8"/>
<organism evidence="3 4">
    <name type="scientific">Gimibacter soli</name>
    <dbReference type="NCBI Taxonomy" id="3024400"/>
    <lineage>
        <taxon>Bacteria</taxon>
        <taxon>Pseudomonadati</taxon>
        <taxon>Pseudomonadota</taxon>
        <taxon>Alphaproteobacteria</taxon>
        <taxon>Kordiimonadales</taxon>
        <taxon>Temperatibacteraceae</taxon>
        <taxon>Gimibacter</taxon>
    </lineage>
</organism>
<feature type="transmembrane region" description="Helical" evidence="2">
    <location>
        <begin position="17"/>
        <end position="35"/>
    </location>
</feature>
<evidence type="ECO:0000313" key="4">
    <source>
        <dbReference type="Proteomes" id="UP001217500"/>
    </source>
</evidence>
<proteinExistence type="predicted"/>
<dbReference type="EMBL" id="CP116805">
    <property type="protein sequence ID" value="WCL55663.1"/>
    <property type="molecule type" value="Genomic_DNA"/>
</dbReference>
<dbReference type="RefSeq" id="WP_289505520.1">
    <property type="nucleotide sequence ID" value="NZ_CP116805.1"/>
</dbReference>
<feature type="transmembrane region" description="Helical" evidence="2">
    <location>
        <begin position="47"/>
        <end position="67"/>
    </location>
</feature>
<dbReference type="KEGG" id="gso:PH603_07830"/>
<keyword evidence="4" id="KW-1185">Reference proteome</keyword>
<keyword evidence="2" id="KW-0472">Membrane</keyword>
<protein>
    <submittedName>
        <fullName evidence="3">Uncharacterized protein</fullName>
    </submittedName>
</protein>
<feature type="compositionally biased region" description="Basic and acidic residues" evidence="1">
    <location>
        <begin position="133"/>
        <end position="148"/>
    </location>
</feature>
<feature type="region of interest" description="Disordered" evidence="1">
    <location>
        <begin position="108"/>
        <end position="148"/>
    </location>
</feature>
<keyword evidence="2" id="KW-0812">Transmembrane</keyword>
<name>A0AAF0BIP8_9PROT</name>
<gene>
    <name evidence="3" type="ORF">PH603_07830</name>
</gene>
<sequence>MTNPQPDMKDDALRPRAGFLVCAAVAAGGAVATYLNEDVIIDKSGDMAFVVLLAIFVLISLMFVLFFRVPSIGNRLLGQSAVLDAGQREKKGAMSTFTSPFNVETGVHEKRQATARKSARATRKSVAATTRAMHAERKAKGQDKEGDA</sequence>
<reference evidence="3" key="1">
    <citation type="submission" date="2023-01" db="EMBL/GenBank/DDBJ databases">
        <title>The genome sequence of Kordiimonadaceae bacterium 6D33.</title>
        <authorList>
            <person name="Liu Y."/>
        </authorList>
    </citation>
    <scope>NUCLEOTIDE SEQUENCE</scope>
    <source>
        <strain evidence="3">6D33</strain>
    </source>
</reference>
<evidence type="ECO:0000256" key="2">
    <source>
        <dbReference type="SAM" id="Phobius"/>
    </source>
</evidence>
<evidence type="ECO:0000313" key="3">
    <source>
        <dbReference type="EMBL" id="WCL55663.1"/>
    </source>
</evidence>
<evidence type="ECO:0000256" key="1">
    <source>
        <dbReference type="SAM" id="MobiDB-lite"/>
    </source>
</evidence>
<feature type="compositionally biased region" description="Basic residues" evidence="1">
    <location>
        <begin position="113"/>
        <end position="123"/>
    </location>
</feature>
<keyword evidence="2" id="KW-1133">Transmembrane helix</keyword>
<dbReference type="Proteomes" id="UP001217500">
    <property type="component" value="Chromosome"/>
</dbReference>
<accession>A0AAF0BIP8</accession>